<reference evidence="1" key="2">
    <citation type="submission" date="2019-06" db="EMBL/GenBank/DDBJ databases">
        <title>Genomics analysis of Aphanomyces spp. identifies a new class of oomycete effector associated with host adaptation.</title>
        <authorList>
            <person name="Gaulin E."/>
        </authorList>
    </citation>
    <scope>NUCLEOTIDE SEQUENCE</scope>
    <source>
        <strain evidence="1">CBS 578.67</strain>
    </source>
</reference>
<reference evidence="2 3" key="1">
    <citation type="submission" date="2019-03" db="EMBL/GenBank/DDBJ databases">
        <authorList>
            <person name="Gaulin E."/>
            <person name="Dumas B."/>
        </authorList>
    </citation>
    <scope>NUCLEOTIDE SEQUENCE [LARGE SCALE GENOMIC DNA]</scope>
    <source>
        <strain evidence="2">CBS 568.67</strain>
    </source>
</reference>
<keyword evidence="3" id="KW-1185">Reference proteome</keyword>
<evidence type="ECO:0000313" key="1">
    <source>
        <dbReference type="EMBL" id="KAF0699164.1"/>
    </source>
</evidence>
<evidence type="ECO:0000313" key="3">
    <source>
        <dbReference type="Proteomes" id="UP000332933"/>
    </source>
</evidence>
<organism evidence="2 3">
    <name type="scientific">Aphanomyces stellatus</name>
    <dbReference type="NCBI Taxonomy" id="120398"/>
    <lineage>
        <taxon>Eukaryota</taxon>
        <taxon>Sar</taxon>
        <taxon>Stramenopiles</taxon>
        <taxon>Oomycota</taxon>
        <taxon>Saprolegniomycetes</taxon>
        <taxon>Saprolegniales</taxon>
        <taxon>Verrucalvaceae</taxon>
        <taxon>Aphanomyces</taxon>
    </lineage>
</organism>
<proteinExistence type="predicted"/>
<sequence>MESFHVRSFYVFNVEKLFTPQRALNNDNVFYSMVSRNISLTDEDELARLHAGEGRFATYDDYVPLRENRKRERDAYLEKPSFPTWKRPRHENRTPQEQEEYANAIARGINAGDYYPYGSDHASNFDVNLSEFPNDSDFWNNEYDLFQRKSEDQAYEVERKWAFSTNRLRFTINKSDQPDKAHPISLRDLKNEITRLCKEIWGITFKAPGLIGSEVFLEGYPREKHILAWSAAKRGYLALENVTVMMSYGFVAEGSDDTLNQLEYSCPTFCPPVALFAALVSLRAADAIVLSLTRNGDGEGDEQPIVKWPAIACVNKTSNGKYRFRLTLPSHEVAATAYDFVSRFQVMKLRRPLMITTGSTVRVMVVFTCLWAMNCVS</sequence>
<dbReference type="OrthoDB" id="142960at2759"/>
<protein>
    <submittedName>
        <fullName evidence="2">Aste57867_10260 protein</fullName>
    </submittedName>
</protein>
<evidence type="ECO:0000313" key="2">
    <source>
        <dbReference type="EMBL" id="VFT87135.1"/>
    </source>
</evidence>
<accession>A0A485KPV9</accession>
<dbReference type="Proteomes" id="UP000332933">
    <property type="component" value="Unassembled WGS sequence"/>
</dbReference>
<dbReference type="EMBL" id="VJMH01005194">
    <property type="protein sequence ID" value="KAF0699164.1"/>
    <property type="molecule type" value="Genomic_DNA"/>
</dbReference>
<dbReference type="AlphaFoldDB" id="A0A485KPV9"/>
<gene>
    <name evidence="2" type="primary">Aste57867_10260</name>
    <name evidence="1" type="ORF">As57867_010220</name>
    <name evidence="2" type="ORF">ASTE57867_10260</name>
</gene>
<name>A0A485KPV9_9STRA</name>
<dbReference type="EMBL" id="CAADRA010005215">
    <property type="protein sequence ID" value="VFT87135.1"/>
    <property type="molecule type" value="Genomic_DNA"/>
</dbReference>